<dbReference type="OMA" id="IMNEFID"/>
<dbReference type="Proteomes" id="UP000002258">
    <property type="component" value="Chromosome 2"/>
</dbReference>
<gene>
    <name evidence="2" type="ORF">PICST_87044</name>
</gene>
<evidence type="ECO:0000256" key="1">
    <source>
        <dbReference type="SAM" id="MobiDB-lite"/>
    </source>
</evidence>
<organism evidence="2 3">
    <name type="scientific">Scheffersomyces stipitis (strain ATCC 58785 / CBS 6054 / NBRC 10063 / NRRL Y-11545)</name>
    <name type="common">Yeast</name>
    <name type="synonym">Pichia stipitis</name>
    <dbReference type="NCBI Taxonomy" id="322104"/>
    <lineage>
        <taxon>Eukaryota</taxon>
        <taxon>Fungi</taxon>
        <taxon>Dikarya</taxon>
        <taxon>Ascomycota</taxon>
        <taxon>Saccharomycotina</taxon>
        <taxon>Pichiomycetes</taxon>
        <taxon>Debaryomycetaceae</taxon>
        <taxon>Scheffersomyces</taxon>
    </lineage>
</organism>
<feature type="compositionally biased region" description="Basic and acidic residues" evidence="1">
    <location>
        <begin position="1"/>
        <end position="21"/>
    </location>
</feature>
<feature type="region of interest" description="Disordered" evidence="1">
    <location>
        <begin position="1"/>
        <end position="37"/>
    </location>
</feature>
<sequence length="286" mass="33396">MKESSQPLEEIRLPGPNDRKHSNQFSRSQKEEIRDSLQHKKTQWLQISKGAKARADGYANKDKLSSVIIQIDSILARMVSYDYDERSKLVTDILPSERSWKLLDQDIASMIKDIRLWSSGMKEKNLLEFLKILTCILYQTRAIILKRINSILMKVIESYTSKNSPELNSKIIELQQLTINNHHLMVQYFTNSRPNYLDAIVPVRFPTTWFKKSLSMEQTQRDYDISNHHKNLIPEQQTFYLPIGIHSNLGEVSGFLYNIIKEFIDIFNKYNANKPIIYTLQSGQNI</sequence>
<keyword evidence="3" id="KW-1185">Reference proteome</keyword>
<evidence type="ECO:0000313" key="3">
    <source>
        <dbReference type="Proteomes" id="UP000002258"/>
    </source>
</evidence>
<dbReference type="GeneID" id="4837375"/>
<dbReference type="HOGENOM" id="CLU_051516_0_0_1"/>
<accession>A3LQI5</accession>
<dbReference type="InParanoid" id="A3LQI5"/>
<dbReference type="eggNOG" id="ENOG502RPPX">
    <property type="taxonomic scope" value="Eukaryota"/>
</dbReference>
<dbReference type="KEGG" id="pic:PICST_87044"/>
<evidence type="ECO:0000313" key="2">
    <source>
        <dbReference type="EMBL" id="ABN64688.2"/>
    </source>
</evidence>
<reference evidence="2 3" key="1">
    <citation type="journal article" date="2007" name="Nat. Biotechnol.">
        <title>Genome sequence of the lignocellulose-bioconverting and xylose-fermenting yeast Pichia stipitis.</title>
        <authorList>
            <person name="Jeffries T.W."/>
            <person name="Grigoriev I.V."/>
            <person name="Grimwood J."/>
            <person name="Laplaza J.M."/>
            <person name="Aerts A."/>
            <person name="Salamov A."/>
            <person name="Schmutz J."/>
            <person name="Lindquist E."/>
            <person name="Dehal P."/>
            <person name="Shapiro H."/>
            <person name="Jin Y.S."/>
            <person name="Passoth V."/>
            <person name="Richardson P.M."/>
        </authorList>
    </citation>
    <scope>NUCLEOTIDE SEQUENCE [LARGE SCALE GENOMIC DNA]</scope>
    <source>
        <strain evidence="3">ATCC 58785 / CBS 6054 / NBRC 10063 / NRRL Y-11545</strain>
    </source>
</reference>
<dbReference type="EMBL" id="CP000496">
    <property type="protein sequence ID" value="ABN64688.2"/>
    <property type="molecule type" value="Genomic_DNA"/>
</dbReference>
<proteinExistence type="predicted"/>
<protein>
    <submittedName>
        <fullName evidence="2">Uncharacterized protein</fullName>
    </submittedName>
</protein>
<dbReference type="RefSeq" id="XP_001382717.2">
    <property type="nucleotide sequence ID" value="XM_001382680.1"/>
</dbReference>
<name>A3LQI5_PICST</name>
<dbReference type="AlphaFoldDB" id="A3LQI5"/>
<feature type="compositionally biased region" description="Basic and acidic residues" evidence="1">
    <location>
        <begin position="28"/>
        <end position="37"/>
    </location>
</feature>
<dbReference type="OrthoDB" id="284473at2759"/>